<keyword evidence="3 7" id="KW-0227">DNA damage</keyword>
<dbReference type="EMBL" id="JBEDUW010000003">
    <property type="protein sequence ID" value="KAK9941324.1"/>
    <property type="molecule type" value="Genomic_DNA"/>
</dbReference>
<dbReference type="AlphaFoldDB" id="A0AAW1XZH8"/>
<dbReference type="PANTHER" id="PTHR16140:SF0">
    <property type="entry name" value="NON-STRUCTURAL MAINTENANCE OF CHROMOSOMES ELEMENT 4"/>
    <property type="match status" value="1"/>
</dbReference>
<keyword evidence="6 7" id="KW-0539">Nucleus</keyword>
<comment type="subcellular location">
    <subcellularLocation>
        <location evidence="1 7">Nucleus</location>
    </subcellularLocation>
</comment>
<evidence type="ECO:0000313" key="10">
    <source>
        <dbReference type="Proteomes" id="UP001457282"/>
    </source>
</evidence>
<evidence type="ECO:0000256" key="5">
    <source>
        <dbReference type="ARBA" id="ARBA00023204"/>
    </source>
</evidence>
<dbReference type="GO" id="GO:0005634">
    <property type="term" value="C:nucleus"/>
    <property type="evidence" value="ECO:0007669"/>
    <property type="project" value="UniProtKB-SubCell"/>
</dbReference>
<evidence type="ECO:0000256" key="7">
    <source>
        <dbReference type="RuleBase" id="RU365071"/>
    </source>
</evidence>
<evidence type="ECO:0000256" key="2">
    <source>
        <dbReference type="ARBA" id="ARBA00008997"/>
    </source>
</evidence>
<keyword evidence="4 7" id="KW-0233">DNA recombination</keyword>
<protein>
    <recommendedName>
        <fullName evidence="7">Non-structural maintenance of chromosomes element 4</fullName>
    </recommendedName>
</protein>
<comment type="caution">
    <text evidence="9">The sequence shown here is derived from an EMBL/GenBank/DDBJ whole genome shotgun (WGS) entry which is preliminary data.</text>
</comment>
<proteinExistence type="inferred from homology"/>
<reference evidence="9 10" key="1">
    <citation type="journal article" date="2023" name="G3 (Bethesda)">
        <title>A chromosome-length genome assembly and annotation of blackberry (Rubus argutus, cv. 'Hillquist').</title>
        <authorList>
            <person name="Bruna T."/>
            <person name="Aryal R."/>
            <person name="Dudchenko O."/>
            <person name="Sargent D.J."/>
            <person name="Mead D."/>
            <person name="Buti M."/>
            <person name="Cavallini A."/>
            <person name="Hytonen T."/>
            <person name="Andres J."/>
            <person name="Pham M."/>
            <person name="Weisz D."/>
            <person name="Mascagni F."/>
            <person name="Usai G."/>
            <person name="Natali L."/>
            <person name="Bassil N."/>
            <person name="Fernandez G.E."/>
            <person name="Lomsadze A."/>
            <person name="Armour M."/>
            <person name="Olukolu B."/>
            <person name="Poorten T."/>
            <person name="Britton C."/>
            <person name="Davik J."/>
            <person name="Ashrafi H."/>
            <person name="Aiden E.L."/>
            <person name="Borodovsky M."/>
            <person name="Worthington M."/>
        </authorList>
    </citation>
    <scope>NUCLEOTIDE SEQUENCE [LARGE SCALE GENOMIC DNA]</scope>
    <source>
        <strain evidence="9">PI 553951</strain>
    </source>
</reference>
<evidence type="ECO:0000259" key="8">
    <source>
        <dbReference type="Pfam" id="PF08743"/>
    </source>
</evidence>
<gene>
    <name evidence="9" type="ORF">M0R45_017930</name>
</gene>
<evidence type="ECO:0000256" key="4">
    <source>
        <dbReference type="ARBA" id="ARBA00023172"/>
    </source>
</evidence>
<evidence type="ECO:0000256" key="6">
    <source>
        <dbReference type="ARBA" id="ARBA00023242"/>
    </source>
</evidence>
<sequence length="369" mass="41559">MAEKDCIDNPERLNFSQDPVPRRELRSDYLAVRNLTNERRDELVSPDSKKFDVVIDIVDKLHEQVQLPREQVADAQALLDITKTLVASVMAHSKGETTPEKYITGLIRHFGQGNWPSVNEENAHVSLEWKDIGLSVSPILKRALGCCTMLGPMNIEVKQRKAAVRRTKPTTTHLPKEINNEAGKRTDTDLNMSTMFEILKKKKEVELSCLILNRRSFAQTVENMFALSFLAKDGRVKIAVEANGSHIVSPTNAPVANQVAYHHFVFRFDFKDWKIMMEMVAVGEELMPHRNHTKCTPASEEEPAAYNSPTATALHTTWIRKFTRNHGLVEPEKSTAEEFFESDDAAGATALRRCKRKLSFDACVSGSLG</sequence>
<dbReference type="InterPro" id="IPR027786">
    <property type="entry name" value="Nse4/EID"/>
</dbReference>
<keyword evidence="5 7" id="KW-0234">DNA repair</keyword>
<dbReference type="GO" id="GO:0006281">
    <property type="term" value="P:DNA repair"/>
    <property type="evidence" value="ECO:0007669"/>
    <property type="project" value="UniProtKB-UniRule"/>
</dbReference>
<dbReference type="Pfam" id="PF08743">
    <property type="entry name" value="Nse4_C"/>
    <property type="match status" value="1"/>
</dbReference>
<dbReference type="GO" id="GO:0030915">
    <property type="term" value="C:Smc5-Smc6 complex"/>
    <property type="evidence" value="ECO:0007669"/>
    <property type="project" value="UniProtKB-UniRule"/>
</dbReference>
<dbReference type="Proteomes" id="UP001457282">
    <property type="component" value="Unassembled WGS sequence"/>
</dbReference>
<accession>A0AAW1XZH8</accession>
<comment type="function">
    <text evidence="7">Component of the SMC5-SMC6 complex, that promotes sister chromatid alignment after DNA damage and facilitates double-stranded DNA breaks (DSBs) repair via homologous recombination between sister chromatids.</text>
</comment>
<dbReference type="PANTHER" id="PTHR16140">
    <property type="entry name" value="NON-STRUCTURAL MAINTENANCE OF CHROMOSOMES ELEMENT 4"/>
    <property type="match status" value="1"/>
</dbReference>
<name>A0AAW1XZH8_RUBAR</name>
<dbReference type="InterPro" id="IPR014854">
    <property type="entry name" value="Nse4_C"/>
</dbReference>
<keyword evidence="10" id="KW-1185">Reference proteome</keyword>
<feature type="domain" description="Non-structural maintenance of chromosome element 4 C-terminal" evidence="8">
    <location>
        <begin position="205"/>
        <end position="287"/>
    </location>
</feature>
<comment type="subunit">
    <text evidence="7">Component of the SMC5-SMC6 complex.</text>
</comment>
<organism evidence="9 10">
    <name type="scientific">Rubus argutus</name>
    <name type="common">Southern blackberry</name>
    <dbReference type="NCBI Taxonomy" id="59490"/>
    <lineage>
        <taxon>Eukaryota</taxon>
        <taxon>Viridiplantae</taxon>
        <taxon>Streptophyta</taxon>
        <taxon>Embryophyta</taxon>
        <taxon>Tracheophyta</taxon>
        <taxon>Spermatophyta</taxon>
        <taxon>Magnoliopsida</taxon>
        <taxon>eudicotyledons</taxon>
        <taxon>Gunneridae</taxon>
        <taxon>Pentapetalae</taxon>
        <taxon>rosids</taxon>
        <taxon>fabids</taxon>
        <taxon>Rosales</taxon>
        <taxon>Rosaceae</taxon>
        <taxon>Rosoideae</taxon>
        <taxon>Rosoideae incertae sedis</taxon>
        <taxon>Rubus</taxon>
    </lineage>
</organism>
<evidence type="ECO:0000313" key="9">
    <source>
        <dbReference type="EMBL" id="KAK9941324.1"/>
    </source>
</evidence>
<dbReference type="GO" id="GO:0006310">
    <property type="term" value="P:DNA recombination"/>
    <property type="evidence" value="ECO:0007669"/>
    <property type="project" value="UniProtKB-UniRule"/>
</dbReference>
<comment type="similarity">
    <text evidence="2 7">Belongs to the NSE4 family.</text>
</comment>
<evidence type="ECO:0000256" key="3">
    <source>
        <dbReference type="ARBA" id="ARBA00022763"/>
    </source>
</evidence>
<evidence type="ECO:0000256" key="1">
    <source>
        <dbReference type="ARBA" id="ARBA00004123"/>
    </source>
</evidence>